<protein>
    <submittedName>
        <fullName evidence="4">Pyridoxal-dependent decarboxylase, C-terminal sheet domain protein</fullName>
    </submittedName>
</protein>
<organism evidence="4 5">
    <name type="scientific">Fannyhessea vaginae PB189-T1-4</name>
    <dbReference type="NCBI Taxonomy" id="866774"/>
    <lineage>
        <taxon>Bacteria</taxon>
        <taxon>Bacillati</taxon>
        <taxon>Actinomycetota</taxon>
        <taxon>Coriobacteriia</taxon>
        <taxon>Coriobacteriales</taxon>
        <taxon>Atopobiaceae</taxon>
        <taxon>Fannyhessea</taxon>
    </lineage>
</organism>
<dbReference type="PANTHER" id="PTHR43727">
    <property type="entry name" value="DIAMINOPIMELATE DECARBOXYLASE"/>
    <property type="match status" value="1"/>
</dbReference>
<accession>A0ABN0B0P6</accession>
<dbReference type="Gene3D" id="2.40.37.10">
    <property type="entry name" value="Lyase, Ornithine Decarboxylase, Chain A, domain 1"/>
    <property type="match status" value="1"/>
</dbReference>
<evidence type="ECO:0000256" key="1">
    <source>
        <dbReference type="ARBA" id="ARBA00001933"/>
    </source>
</evidence>
<dbReference type="EMBL" id="AEDQ01000017">
    <property type="protein sequence ID" value="EFL44342.1"/>
    <property type="molecule type" value="Genomic_DNA"/>
</dbReference>
<gene>
    <name evidence="4" type="ORF">HMPREF9248_0875</name>
</gene>
<dbReference type="Proteomes" id="UP000004431">
    <property type="component" value="Unassembled WGS sequence"/>
</dbReference>
<dbReference type="SUPFAM" id="SSF50621">
    <property type="entry name" value="Alanine racemase C-terminal domain-like"/>
    <property type="match status" value="1"/>
</dbReference>
<dbReference type="InterPro" id="IPR029066">
    <property type="entry name" value="PLP-binding_barrel"/>
</dbReference>
<dbReference type="PANTHER" id="PTHR43727:SF2">
    <property type="entry name" value="GROUP IV DECARBOXYLASE"/>
    <property type="match status" value="1"/>
</dbReference>
<sequence length="454" mass="49681">MKTAHDVSAHNVPVHTAAVHHDAACDGSVHEAALDAACLCEIARVHTTPTYIFNVPAFRARLAKTRDIVTSSDVNASARISMCYSMKANPFLIAAAHSEHYKLEVCSPGELDICIAQHIPGARIVYSGVCKQPDDIRAALSYHVGVLTAESPLQLEAINRVATELHAAGELAYSRVPILLRLNAKSQFGMAQSDLEALIAARNTFPLLEFVGIHYFVGTQRKKLARQQKELAFLSDLIDTLYDSYGWRAQLLEYGPGLAYPYFVDDDMSDTYAPARELAPLLQKLAQKVDICIEMGRFLASACGTYVSRIVDLKQGADSDSYYAFIDGGINHVAYLGQMMGLKCPHIDVVPGAAASVCEDTGVVQSAPARQMRRWTLCGSLCTTADVLVREFEAPLAMGDLLAFQHIGAYSVTEAMYLFLSRTLPSVVLYYDSEHYECVRKPLHTSSINCACMS</sequence>
<dbReference type="InterPro" id="IPR009006">
    <property type="entry name" value="Ala_racemase/Decarboxylase_C"/>
</dbReference>
<proteinExistence type="predicted"/>
<dbReference type="InterPro" id="IPR022644">
    <property type="entry name" value="De-COase2_N"/>
</dbReference>
<evidence type="ECO:0000259" key="3">
    <source>
        <dbReference type="Pfam" id="PF02784"/>
    </source>
</evidence>
<evidence type="ECO:0000313" key="5">
    <source>
        <dbReference type="Proteomes" id="UP000004431"/>
    </source>
</evidence>
<keyword evidence="5" id="KW-1185">Reference proteome</keyword>
<name>A0ABN0B0P6_9ACTN</name>
<comment type="cofactor">
    <cofactor evidence="1">
        <name>pyridoxal 5'-phosphate</name>
        <dbReference type="ChEBI" id="CHEBI:597326"/>
    </cofactor>
</comment>
<evidence type="ECO:0000313" key="4">
    <source>
        <dbReference type="EMBL" id="EFL44342.1"/>
    </source>
</evidence>
<dbReference type="SUPFAM" id="SSF51419">
    <property type="entry name" value="PLP-binding barrel"/>
    <property type="match status" value="1"/>
</dbReference>
<comment type="caution">
    <text evidence="4">The sequence shown here is derived from an EMBL/GenBank/DDBJ whole genome shotgun (WGS) entry which is preliminary data.</text>
</comment>
<dbReference type="Gene3D" id="3.20.20.10">
    <property type="entry name" value="Alanine racemase"/>
    <property type="match status" value="1"/>
</dbReference>
<dbReference type="Pfam" id="PF02784">
    <property type="entry name" value="Orn_Arg_deC_N"/>
    <property type="match status" value="1"/>
</dbReference>
<dbReference type="RefSeq" id="WP_006304054.1">
    <property type="nucleotide sequence ID" value="NZ_AEDQ01000017.1"/>
</dbReference>
<feature type="domain" description="Orn/DAP/Arg decarboxylase 2 N-terminal" evidence="3">
    <location>
        <begin position="77"/>
        <end position="300"/>
    </location>
</feature>
<reference evidence="4 5" key="1">
    <citation type="submission" date="2010-08" db="EMBL/GenBank/DDBJ databases">
        <authorList>
            <person name="Durkin A.S."/>
            <person name="Madupu R."/>
            <person name="Torralba M."/>
            <person name="Gillis M."/>
            <person name="Methe B."/>
            <person name="Sutton G."/>
            <person name="Nelson K.E."/>
        </authorList>
    </citation>
    <scope>NUCLEOTIDE SEQUENCE [LARGE SCALE GENOMIC DNA]</scope>
    <source>
        <strain evidence="4 5">PB189-T1-4</strain>
    </source>
</reference>
<keyword evidence="2" id="KW-0663">Pyridoxal phosphate</keyword>
<evidence type="ECO:0000256" key="2">
    <source>
        <dbReference type="ARBA" id="ARBA00022898"/>
    </source>
</evidence>